<evidence type="ECO:0000256" key="5">
    <source>
        <dbReference type="NCBIfam" id="TIGR00558"/>
    </source>
</evidence>
<sequence length="202" mass="22756">MARSPRGWPVKAIAPWRMLALLVARARRSGLSDPDAMALATTGRGGRPAVRMVLLRGIDARGLLFYTNYQSRKGQEIARIPLAAAVLYWPELARQVRIEGRVRRLSPAESDRYFAARPRGAQLAAWASGQSTPIASRSVLLAHYREAERRFAGRNVERPVGWGGYLLTPRVFEFWAAGEHRLHDRMRYTRRPGGWVGMRLAP</sequence>
<dbReference type="GO" id="GO:0008615">
    <property type="term" value="P:pyridoxine biosynthetic process"/>
    <property type="evidence" value="ECO:0007669"/>
    <property type="project" value="UniProtKB-UniRule"/>
</dbReference>
<keyword evidence="3 6" id="KW-0288">FMN</keyword>
<dbReference type="NCBIfam" id="TIGR00558">
    <property type="entry name" value="pdxH"/>
    <property type="match status" value="1"/>
</dbReference>
<feature type="domain" description="Pyridoxamine 5'-phosphate oxidase N-terminal" evidence="7">
    <location>
        <begin position="28"/>
        <end position="147"/>
    </location>
</feature>
<keyword evidence="4 9" id="KW-0560">Oxidoreductase</keyword>
<dbReference type="EMBL" id="VBPA01000153">
    <property type="protein sequence ID" value="TMQ71102.1"/>
    <property type="molecule type" value="Genomic_DNA"/>
</dbReference>
<organism evidence="9 10">
    <name type="scientific">Eiseniibacteriota bacterium</name>
    <dbReference type="NCBI Taxonomy" id="2212470"/>
    <lineage>
        <taxon>Bacteria</taxon>
        <taxon>Candidatus Eiseniibacteriota</taxon>
    </lineage>
</organism>
<evidence type="ECO:0000313" key="10">
    <source>
        <dbReference type="Proteomes" id="UP000319836"/>
    </source>
</evidence>
<feature type="binding site" evidence="6">
    <location>
        <position position="95"/>
    </location>
    <ligand>
        <name>FMN</name>
        <dbReference type="ChEBI" id="CHEBI:58210"/>
    </ligand>
</feature>
<keyword evidence="2" id="KW-0285">Flavoprotein</keyword>
<evidence type="ECO:0000256" key="6">
    <source>
        <dbReference type="PIRSR" id="PIRSR000190-2"/>
    </source>
</evidence>
<dbReference type="PROSITE" id="PS01064">
    <property type="entry name" value="PYRIDOX_OXIDASE"/>
    <property type="match status" value="1"/>
</dbReference>
<proteinExistence type="inferred from homology"/>
<dbReference type="GO" id="GO:0010181">
    <property type="term" value="F:FMN binding"/>
    <property type="evidence" value="ECO:0007669"/>
    <property type="project" value="UniProtKB-UniRule"/>
</dbReference>
<dbReference type="Proteomes" id="UP000319836">
    <property type="component" value="Unassembled WGS sequence"/>
</dbReference>
<evidence type="ECO:0000259" key="8">
    <source>
        <dbReference type="Pfam" id="PF10590"/>
    </source>
</evidence>
<accession>A0A538U5C5</accession>
<dbReference type="EC" id="1.4.3.5" evidence="5"/>
<dbReference type="PANTHER" id="PTHR10851:SF0">
    <property type="entry name" value="PYRIDOXINE-5'-PHOSPHATE OXIDASE"/>
    <property type="match status" value="1"/>
</dbReference>
<dbReference type="Pfam" id="PF01243">
    <property type="entry name" value="PNPOx_N"/>
    <property type="match status" value="1"/>
</dbReference>
<feature type="binding site" evidence="6">
    <location>
        <position position="185"/>
    </location>
    <ligand>
        <name>FMN</name>
        <dbReference type="ChEBI" id="CHEBI:58210"/>
    </ligand>
</feature>
<feature type="domain" description="Pyridoxine 5'-phosphate oxidase dimerisation C-terminal" evidence="8">
    <location>
        <begin position="162"/>
        <end position="202"/>
    </location>
</feature>
<dbReference type="Pfam" id="PF10590">
    <property type="entry name" value="PNP_phzG_C"/>
    <property type="match status" value="1"/>
</dbReference>
<evidence type="ECO:0000256" key="4">
    <source>
        <dbReference type="ARBA" id="ARBA00023002"/>
    </source>
</evidence>
<evidence type="ECO:0000256" key="1">
    <source>
        <dbReference type="ARBA" id="ARBA00007301"/>
    </source>
</evidence>
<dbReference type="SUPFAM" id="SSF50475">
    <property type="entry name" value="FMN-binding split barrel"/>
    <property type="match status" value="1"/>
</dbReference>
<dbReference type="InterPro" id="IPR019576">
    <property type="entry name" value="Pyridoxamine_oxidase_dimer_C"/>
</dbReference>
<evidence type="ECO:0000256" key="3">
    <source>
        <dbReference type="ARBA" id="ARBA00022643"/>
    </source>
</evidence>
<comment type="caution">
    <text evidence="9">The sequence shown here is derived from an EMBL/GenBank/DDBJ whole genome shotgun (WGS) entry which is preliminary data.</text>
</comment>
<feature type="binding site" evidence="6">
    <location>
        <begin position="66"/>
        <end position="67"/>
    </location>
    <ligand>
        <name>FMN</name>
        <dbReference type="ChEBI" id="CHEBI:58210"/>
    </ligand>
</feature>
<dbReference type="GO" id="GO:0004733">
    <property type="term" value="F:pyridoxamine phosphate oxidase activity"/>
    <property type="evidence" value="ECO:0007669"/>
    <property type="project" value="UniProtKB-UniRule"/>
</dbReference>
<dbReference type="PANTHER" id="PTHR10851">
    <property type="entry name" value="PYRIDOXINE-5-PHOSPHATE OXIDASE"/>
    <property type="match status" value="1"/>
</dbReference>
<feature type="binding site" evidence="6">
    <location>
        <position position="72"/>
    </location>
    <ligand>
        <name>FMN</name>
        <dbReference type="ChEBI" id="CHEBI:58210"/>
    </ligand>
</feature>
<dbReference type="InterPro" id="IPR000659">
    <property type="entry name" value="Pyridox_Oxase"/>
</dbReference>
<feature type="binding site" evidence="6">
    <location>
        <position position="175"/>
    </location>
    <ligand>
        <name>FMN</name>
        <dbReference type="ChEBI" id="CHEBI:58210"/>
    </ligand>
</feature>
<protein>
    <recommendedName>
        <fullName evidence="5">Pyridoxamine 5'-phosphate oxidase</fullName>
        <ecNumber evidence="5">1.4.3.5</ecNumber>
    </recommendedName>
</protein>
<comment type="similarity">
    <text evidence="1">Belongs to the pyridoxamine 5'-phosphate oxidase family.</text>
</comment>
<name>A0A538U5C5_UNCEI</name>
<feature type="binding site" evidence="6">
    <location>
        <position position="73"/>
    </location>
    <ligand>
        <name>FMN</name>
        <dbReference type="ChEBI" id="CHEBI:58210"/>
    </ligand>
</feature>
<dbReference type="InterPro" id="IPR012349">
    <property type="entry name" value="Split_barrel_FMN-bd"/>
</dbReference>
<reference evidence="9 10" key="1">
    <citation type="journal article" date="2019" name="Nat. Microbiol.">
        <title>Mediterranean grassland soil C-N compound turnover is dependent on rainfall and depth, and is mediated by genomically divergent microorganisms.</title>
        <authorList>
            <person name="Diamond S."/>
            <person name="Andeer P.F."/>
            <person name="Li Z."/>
            <person name="Crits-Christoph A."/>
            <person name="Burstein D."/>
            <person name="Anantharaman K."/>
            <person name="Lane K.R."/>
            <person name="Thomas B.C."/>
            <person name="Pan C."/>
            <person name="Northen T.R."/>
            <person name="Banfield J.F."/>
        </authorList>
    </citation>
    <scope>NUCLEOTIDE SEQUENCE [LARGE SCALE GENOMIC DNA]</scope>
    <source>
        <strain evidence="9">WS_10</strain>
    </source>
</reference>
<dbReference type="HAMAP" id="MF_01629">
    <property type="entry name" value="PdxH"/>
    <property type="match status" value="1"/>
</dbReference>
<dbReference type="PIRSF" id="PIRSF000190">
    <property type="entry name" value="Pyd_amn-ph_oxd"/>
    <property type="match status" value="1"/>
</dbReference>
<comment type="cofactor">
    <cofactor evidence="6">
        <name>FMN</name>
        <dbReference type="ChEBI" id="CHEBI:58210"/>
    </cofactor>
    <text evidence="6">Binds 1 FMN per subunit.</text>
</comment>
<evidence type="ECO:0000256" key="2">
    <source>
        <dbReference type="ARBA" id="ARBA00022630"/>
    </source>
</evidence>
<feature type="binding site" evidence="6">
    <location>
        <begin position="130"/>
        <end position="131"/>
    </location>
    <ligand>
        <name>FMN</name>
        <dbReference type="ChEBI" id="CHEBI:58210"/>
    </ligand>
</feature>
<evidence type="ECO:0000313" key="9">
    <source>
        <dbReference type="EMBL" id="TMQ71102.1"/>
    </source>
</evidence>
<evidence type="ECO:0000259" key="7">
    <source>
        <dbReference type="Pfam" id="PF01243"/>
    </source>
</evidence>
<dbReference type="NCBIfam" id="NF004231">
    <property type="entry name" value="PRK05679.1"/>
    <property type="match status" value="1"/>
</dbReference>
<dbReference type="InterPro" id="IPR011576">
    <property type="entry name" value="Pyridox_Oxase_N"/>
</dbReference>
<gene>
    <name evidence="9" type="primary">pdxH</name>
    <name evidence="9" type="ORF">E6K80_06545</name>
</gene>
<dbReference type="AlphaFoldDB" id="A0A538U5C5"/>
<dbReference type="Gene3D" id="2.30.110.10">
    <property type="entry name" value="Electron Transport, Fmn-binding Protein, Chain A"/>
    <property type="match status" value="1"/>
</dbReference>
<dbReference type="InterPro" id="IPR019740">
    <property type="entry name" value="Pyridox_Oxase_CS"/>
</dbReference>